<evidence type="ECO:0000313" key="3">
    <source>
        <dbReference type="Proteomes" id="UP000194225"/>
    </source>
</evidence>
<organism evidence="2 3">
    <name type="scientific">Streptomyces platensis</name>
    <dbReference type="NCBI Taxonomy" id="58346"/>
    <lineage>
        <taxon>Bacteria</taxon>
        <taxon>Bacillati</taxon>
        <taxon>Actinomycetota</taxon>
        <taxon>Actinomycetes</taxon>
        <taxon>Kitasatosporales</taxon>
        <taxon>Streptomycetaceae</taxon>
        <taxon>Streptomyces</taxon>
    </lineage>
</organism>
<reference evidence="2 3" key="1">
    <citation type="submission" date="2016-09" db="EMBL/GenBank/DDBJ databases">
        <title>Streptomyces platensis DSM40041, a candidate organism with high potential of specific P450 cytochromes.</title>
        <authorList>
            <person name="Grumaz C."/>
            <person name="Vainshtein Y."/>
            <person name="Kirstahler P."/>
            <person name="Sohn K."/>
        </authorList>
    </citation>
    <scope>NUCLEOTIDE SEQUENCE [LARGE SCALE GENOMIC DNA]</scope>
    <source>
        <strain evidence="2 3">DSM 40041</strain>
    </source>
</reference>
<dbReference type="EMBL" id="MIGA01000039">
    <property type="protein sequence ID" value="OSY41642.1"/>
    <property type="molecule type" value="Genomic_DNA"/>
</dbReference>
<name>A0ABX3XRR4_STRPT</name>
<sequence>MLGGEGIELDPSVPGGGRPADPSPVHCALPPGVGEGLCGGSDGFLVHRGAQGVGCQPRGDIGTGALAHPPDERLHGAADVLVPGQGAVAALDAASLWGNSLVAPGLAERMWRERREDLEGREGLRMTLFYCTKVVGRWADEADPKLAPARIAAERIVGELQAR</sequence>
<feature type="region of interest" description="Disordered" evidence="1">
    <location>
        <begin position="1"/>
        <end position="24"/>
    </location>
</feature>
<keyword evidence="3" id="KW-1185">Reference proteome</keyword>
<proteinExistence type="predicted"/>
<evidence type="ECO:0000313" key="2">
    <source>
        <dbReference type="EMBL" id="OSY41642.1"/>
    </source>
</evidence>
<dbReference type="Proteomes" id="UP000194225">
    <property type="component" value="Unassembled WGS sequence"/>
</dbReference>
<protein>
    <submittedName>
        <fullName evidence="2">Uncharacterized protein</fullName>
    </submittedName>
</protein>
<comment type="caution">
    <text evidence="2">The sequence shown here is derived from an EMBL/GenBank/DDBJ whole genome shotgun (WGS) entry which is preliminary data.</text>
</comment>
<evidence type="ECO:0000256" key="1">
    <source>
        <dbReference type="SAM" id="MobiDB-lite"/>
    </source>
</evidence>
<gene>
    <name evidence="2" type="ORF">BG653_05005</name>
</gene>
<accession>A0ABX3XRR4</accession>